<dbReference type="InterPro" id="IPR031325">
    <property type="entry name" value="RHS_repeat"/>
</dbReference>
<feature type="compositionally biased region" description="Polar residues" evidence="1">
    <location>
        <begin position="29"/>
        <end position="56"/>
    </location>
</feature>
<organism evidence="2 3">
    <name type="scientific">Streptacidiphilus monticola</name>
    <dbReference type="NCBI Taxonomy" id="2161674"/>
    <lineage>
        <taxon>Bacteria</taxon>
        <taxon>Bacillati</taxon>
        <taxon>Actinomycetota</taxon>
        <taxon>Actinomycetes</taxon>
        <taxon>Kitasatosporales</taxon>
        <taxon>Streptomycetaceae</taxon>
        <taxon>Streptacidiphilus</taxon>
    </lineage>
</organism>
<evidence type="ECO:0000256" key="1">
    <source>
        <dbReference type="SAM" id="MobiDB-lite"/>
    </source>
</evidence>
<keyword evidence="3" id="KW-1185">Reference proteome</keyword>
<dbReference type="CDD" id="cd20726">
    <property type="entry name" value="CDI_toxin_BpE479_tRNase-like"/>
    <property type="match status" value="1"/>
</dbReference>
<comment type="caution">
    <text evidence="2">The sequence shown here is derived from an EMBL/GenBank/DDBJ whole genome shotgun (WGS) entry which is preliminary data.</text>
</comment>
<accession>A0ABW1GDX5</accession>
<evidence type="ECO:0000313" key="3">
    <source>
        <dbReference type="Proteomes" id="UP001596174"/>
    </source>
</evidence>
<protein>
    <submittedName>
        <fullName evidence="2">RHS repeat-associated core domain-containing protein</fullName>
    </submittedName>
</protein>
<dbReference type="NCBIfam" id="TIGR03696">
    <property type="entry name" value="Rhs_assc_core"/>
    <property type="match status" value="1"/>
</dbReference>
<feature type="compositionally biased region" description="Low complexity" evidence="1">
    <location>
        <begin position="1382"/>
        <end position="1399"/>
    </location>
</feature>
<name>A0ABW1GDX5_9ACTN</name>
<dbReference type="InterPro" id="IPR022385">
    <property type="entry name" value="Rhs_assc_core"/>
</dbReference>
<reference evidence="3" key="1">
    <citation type="journal article" date="2019" name="Int. J. Syst. Evol. Microbiol.">
        <title>The Global Catalogue of Microorganisms (GCM) 10K type strain sequencing project: providing services to taxonomists for standard genome sequencing and annotation.</title>
        <authorList>
            <consortium name="The Broad Institute Genomics Platform"/>
            <consortium name="The Broad Institute Genome Sequencing Center for Infectious Disease"/>
            <person name="Wu L."/>
            <person name="Ma J."/>
        </authorList>
    </citation>
    <scope>NUCLEOTIDE SEQUENCE [LARGE SCALE GENOMIC DNA]</scope>
    <source>
        <strain evidence="3">JCM 4816</strain>
    </source>
</reference>
<sequence>MSLDYDSGSVDGKTATTQAQASWAGDGWSTPQSFVEQSFTSCSDNPEGSAAPTSTADECYDGPVLTLSLNGSSTSLVYDAAKGVYKPADDNGEVVTHVTNSGNGSGTYNTDYWTVTTRDGTIYSFGRNQLPGWASGKATTNSVDSERVYAAHSGDPCYNATFSSSYCTMAYRWNLDYVKDVHGNALAYYYKQDTNKYGAFNATTPVTYVRDSHLDHIDYGFTDGNAYGTVPDKVLFATGDRCLAATSSCDPLNSTTKANWPDVPFDLVCSSTTSCSQHSPSFFSTVRLTSITTQQYAPAASGYKTVDSWALTQTLPVTGDGNATLWLSSIQRTGSDTLGGGSPSSVTLPPVTFTGSDLMNRVDTTHDGLPPMYRFRIGSITSETGSVTTVTYQLTNPCSAPVTITPSANTSSCYPVSWTPQGYTAPITDWFNKWAVVQVTQSDPTGGALQTSTSYTYSGPAWHYDDNEVVKAKYRLYGQWRGYKDVVTLTGDGVNDKQTKSETLYYQGMSKDNNTTAVNVTDSQSGNHEDLNQLAGNPLEATTWQGNGGGVDHSTITSYWVSPATATRTRTGLPDLTANIVAPVETWSRQATTDTGTTTWRYTETDTTYDTTTTDATYGLETTSYTHTVPANSAYDRCATTTYAKANTTANLVGLAASSEIDAVACGGFTEGSPASVPATAAVNTLTAPASVTRPDQVVSATRTFYDDATHAATWPQPVLTFPQTTAPTKGEVSIVQKATGYSGGAFTWQTSAATVYDSVGRPSDAYAPSPGDNTASPAGAKTHTVYAVDTAGNVTGTTVTNPLNQSVTTTVDPARGTTLTTSDANNVVTTSQYDGLGRVTSVWLASRYTTTSPPAANYTYTYTVANNGITAVTTNKLNDESAWQTSTTLYDALLRVRQTQTPTPQGGRMVTDTFYDSRGWKSDTYNGWWDPATTPNTTLASAYNLHDKVPNQDYYTYDGLGRVVIDQSENDGAEISRTTTVYNGDRTTVIPPTGGTTKATVTDPLGRTTELDDYTTAPTLHTPTDTFTGIFTVTGGTTQATTYGYDNHGNQNTVTAGGSTWTSTYNLIGQVTGKNDPDAGSSSMLYNQAGKLIQTTDSRGKTLSYTYDALGRKTAEYDAAATGQAGSNEVADWWYDNSNNKITNMTYPVGQLTTEDMYVGGTSGSVFTTQQKNFNIYGASLGETITIPSTSTTGTLAGTYSFSHTFTSTTGLPFRDTYPNAGGLPSETVGHGYTTALDLLNNLSGYSQLTDYDAWGRVQQETIGTGTNLAYLTNSYDAHTGWLTDQNTTRYTSPAAVDDQTYTYDQAGNITRQVTTRLGATGTETQCYQYDTLDRLHQAWTATDSCASTPTAASHTQVGDQLTGGTAYWTDWTFDALGNRQTQTDHSTTGGTDTTTSYHYDENAKSQPHTLTSTSGATGGSTTYAYDTAGEMTTRTTPTSGTQTLTWNDAGQLTDITGGTAGDSHFLYDADGTLLLQQDPGTTTLYLPGEQLALNTSSGTITGTRYFTLPGGGTALRTATITSGGTTTTPVTTFEVGDLHGTNALMLDATAQTPTWRQFTPYGATRGQTVTWDDTRGFLSAPTDTSTGLTILGARQYDPTTGRFISLDPLFEATDSQALGGYTYADDNPVVHSDPTGLFCDGCSVDDNGTAAGHAAAESGDKVGCAADASGQCRSEQKVRTEWRHHLQRTLRHQGRVLPLHVAPYIPSYGQMTLAMTWNSKLSYGQNVEAYWMSQCSAGENATYDASACQGITKYYGWGDFKGSKIDEAVQIAGMLLGAVGGGEGGLEADEAEAWRIYGLGADPAIGGKIRWSEVDTASRIESELGVKLTRAPRDSSADWVDENGKTYDAVGNFPGRHFDAQWDAGAFQRQIVRHLEKAQVVPVDVSRFSPEQIDKVVQYVEELNNPGVVIIGA</sequence>
<dbReference type="Proteomes" id="UP001596174">
    <property type="component" value="Unassembled WGS sequence"/>
</dbReference>
<feature type="region of interest" description="Disordered" evidence="1">
    <location>
        <begin position="1382"/>
        <end position="1419"/>
    </location>
</feature>
<dbReference type="RefSeq" id="WP_380591437.1">
    <property type="nucleotide sequence ID" value="NZ_JBHSQJ010000254.1"/>
</dbReference>
<dbReference type="InterPro" id="IPR006530">
    <property type="entry name" value="YD"/>
</dbReference>
<dbReference type="InterPro" id="IPR050708">
    <property type="entry name" value="T6SS_VgrG/RHS"/>
</dbReference>
<dbReference type="Pfam" id="PF05593">
    <property type="entry name" value="RHS_repeat"/>
    <property type="match status" value="1"/>
</dbReference>
<dbReference type="Gene3D" id="2.180.10.10">
    <property type="entry name" value="RHS repeat-associated core"/>
    <property type="match status" value="1"/>
</dbReference>
<proteinExistence type="predicted"/>
<dbReference type="EMBL" id="JBHSQJ010000254">
    <property type="protein sequence ID" value="MFC5911822.1"/>
    <property type="molecule type" value="Genomic_DNA"/>
</dbReference>
<dbReference type="NCBIfam" id="TIGR01643">
    <property type="entry name" value="YD_repeat_2x"/>
    <property type="match status" value="1"/>
</dbReference>
<dbReference type="PANTHER" id="PTHR32305">
    <property type="match status" value="1"/>
</dbReference>
<feature type="region of interest" description="Disordered" evidence="1">
    <location>
        <begin position="986"/>
        <end position="1005"/>
    </location>
</feature>
<feature type="region of interest" description="Disordered" evidence="1">
    <location>
        <begin position="1"/>
        <end position="57"/>
    </location>
</feature>
<dbReference type="PANTHER" id="PTHR32305:SF17">
    <property type="entry name" value="TRNA NUCLEASE WAPA"/>
    <property type="match status" value="1"/>
</dbReference>
<gene>
    <name evidence="2" type="ORF">ACFP3V_32030</name>
</gene>
<evidence type="ECO:0000313" key="2">
    <source>
        <dbReference type="EMBL" id="MFC5911822.1"/>
    </source>
</evidence>